<proteinExistence type="predicted"/>
<evidence type="ECO:0000313" key="4">
    <source>
        <dbReference type="EMBL" id="PIP56686.1"/>
    </source>
</evidence>
<dbReference type="GO" id="GO:0016787">
    <property type="term" value="F:hydrolase activity"/>
    <property type="evidence" value="ECO:0007669"/>
    <property type="project" value="UniProtKB-KW"/>
</dbReference>
<dbReference type="Proteomes" id="UP000228495">
    <property type="component" value="Unassembled WGS sequence"/>
</dbReference>
<reference evidence="4 5" key="1">
    <citation type="submission" date="2017-09" db="EMBL/GenBank/DDBJ databases">
        <title>Depth-based differentiation of microbial function through sediment-hosted aquifers and enrichment of novel symbionts in the deep terrestrial subsurface.</title>
        <authorList>
            <person name="Probst A.J."/>
            <person name="Ladd B."/>
            <person name="Jarett J.K."/>
            <person name="Geller-Mcgrath D.E."/>
            <person name="Sieber C.M."/>
            <person name="Emerson J.B."/>
            <person name="Anantharaman K."/>
            <person name="Thomas B.C."/>
            <person name="Malmstrom R."/>
            <person name="Stieglmeier M."/>
            <person name="Klingl A."/>
            <person name="Woyke T."/>
            <person name="Ryan C.M."/>
            <person name="Banfield J.F."/>
        </authorList>
    </citation>
    <scope>NUCLEOTIDE SEQUENCE [LARGE SCALE GENOMIC DNA]</scope>
    <source>
        <strain evidence="4">CG22_combo_CG10-13_8_21_14_all_39_12</strain>
    </source>
</reference>
<keyword evidence="2" id="KW-0378">Hydrolase</keyword>
<dbReference type="Pfam" id="PF00293">
    <property type="entry name" value="NUDIX"/>
    <property type="match status" value="1"/>
</dbReference>
<dbReference type="InterPro" id="IPR015797">
    <property type="entry name" value="NUDIX_hydrolase-like_dom_sf"/>
</dbReference>
<organism evidence="4 5">
    <name type="scientific">candidate division WWE3 bacterium CG22_combo_CG10-13_8_21_14_all_39_12</name>
    <dbReference type="NCBI Taxonomy" id="1975094"/>
    <lineage>
        <taxon>Bacteria</taxon>
        <taxon>Katanobacteria</taxon>
    </lineage>
</organism>
<sequence length="175" mass="20083">MITPWKEIQREQVFKKYSRTIMRVDFRMPDGSISDFYIKNEKPAVATVALTSDNEIILVEQFRPGPQKIFLELPGGYVNDNEPALESAKRELLEETGYTGDFEQVTTCFDDAYSTMVRTVVIARNCSKINDQALEQHEYADVHLVSIDEFRNILRSGKMTDVEVGYLGLDYLNLL</sequence>
<accession>A0A2H0BG83</accession>
<dbReference type="PROSITE" id="PS51462">
    <property type="entry name" value="NUDIX"/>
    <property type="match status" value="1"/>
</dbReference>
<evidence type="ECO:0000256" key="2">
    <source>
        <dbReference type="ARBA" id="ARBA00022801"/>
    </source>
</evidence>
<gene>
    <name evidence="4" type="ORF">COX05_01795</name>
</gene>
<evidence type="ECO:0000259" key="3">
    <source>
        <dbReference type="PROSITE" id="PS51462"/>
    </source>
</evidence>
<dbReference type="InterPro" id="IPR000086">
    <property type="entry name" value="NUDIX_hydrolase_dom"/>
</dbReference>
<dbReference type="PANTHER" id="PTHR11839:SF18">
    <property type="entry name" value="NUDIX HYDROLASE DOMAIN-CONTAINING PROTEIN"/>
    <property type="match status" value="1"/>
</dbReference>
<feature type="domain" description="Nudix hydrolase" evidence="3">
    <location>
        <begin position="40"/>
        <end position="167"/>
    </location>
</feature>
<comment type="caution">
    <text evidence="4">The sequence shown here is derived from an EMBL/GenBank/DDBJ whole genome shotgun (WGS) entry which is preliminary data.</text>
</comment>
<dbReference type="EMBL" id="PCSU01000026">
    <property type="protein sequence ID" value="PIP56686.1"/>
    <property type="molecule type" value="Genomic_DNA"/>
</dbReference>
<dbReference type="Gene3D" id="3.90.79.10">
    <property type="entry name" value="Nucleoside Triphosphate Pyrophosphohydrolase"/>
    <property type="match status" value="1"/>
</dbReference>
<comment type="cofactor">
    <cofactor evidence="1">
        <name>Mg(2+)</name>
        <dbReference type="ChEBI" id="CHEBI:18420"/>
    </cofactor>
</comment>
<name>A0A2H0BG83_UNCKA</name>
<evidence type="ECO:0000313" key="5">
    <source>
        <dbReference type="Proteomes" id="UP000228495"/>
    </source>
</evidence>
<dbReference type="GO" id="GO:0006753">
    <property type="term" value="P:nucleoside phosphate metabolic process"/>
    <property type="evidence" value="ECO:0007669"/>
    <property type="project" value="TreeGrafter"/>
</dbReference>
<protein>
    <submittedName>
        <fullName evidence="4">ADP-ribose pyrophosphatase</fullName>
    </submittedName>
</protein>
<evidence type="ECO:0000256" key="1">
    <source>
        <dbReference type="ARBA" id="ARBA00001946"/>
    </source>
</evidence>
<dbReference type="AlphaFoldDB" id="A0A2H0BG83"/>
<dbReference type="GO" id="GO:0019693">
    <property type="term" value="P:ribose phosphate metabolic process"/>
    <property type="evidence" value="ECO:0007669"/>
    <property type="project" value="TreeGrafter"/>
</dbReference>
<dbReference type="SUPFAM" id="SSF55811">
    <property type="entry name" value="Nudix"/>
    <property type="match status" value="1"/>
</dbReference>
<dbReference type="PANTHER" id="PTHR11839">
    <property type="entry name" value="UDP/ADP-SUGAR PYROPHOSPHATASE"/>
    <property type="match status" value="1"/>
</dbReference>
<dbReference type="CDD" id="cd03424">
    <property type="entry name" value="NUDIX_ADPRase_Nudt5_UGPPase_Nudt14"/>
    <property type="match status" value="1"/>
</dbReference>